<gene>
    <name evidence="2" type="ORF">HHE94_19300</name>
</gene>
<dbReference type="InterPro" id="IPR007685">
    <property type="entry name" value="RelA_SpoT"/>
</dbReference>
<reference evidence="2 3" key="1">
    <citation type="submission" date="2020-04" db="EMBL/GenBank/DDBJ databases">
        <title>Genome sequencing and assembly of Pseudoalteromonas arctica.</title>
        <authorList>
            <person name="Cook G.M."/>
        </authorList>
    </citation>
    <scope>NUCLEOTIDE SEQUENCE [LARGE SCALE GENOMIC DNA]</scope>
    <source>
        <strain evidence="2 3">NEC-BIFX-2020_001</strain>
    </source>
</reference>
<dbReference type="EMBL" id="JABBYB010000015">
    <property type="protein sequence ID" value="NMP04853.1"/>
    <property type="molecule type" value="Genomic_DNA"/>
</dbReference>
<evidence type="ECO:0000259" key="1">
    <source>
        <dbReference type="SMART" id="SM00954"/>
    </source>
</evidence>
<evidence type="ECO:0000313" key="3">
    <source>
        <dbReference type="Proteomes" id="UP000549590"/>
    </source>
</evidence>
<dbReference type="Gene3D" id="1.10.287.860">
    <property type="entry name" value="Nucleotidyltransferase"/>
    <property type="match status" value="1"/>
</dbReference>
<evidence type="ECO:0000313" key="2">
    <source>
        <dbReference type="EMBL" id="NMP04853.1"/>
    </source>
</evidence>
<organism evidence="2 3">
    <name type="scientific">Pseudoalteromonas arctica</name>
    <dbReference type="NCBI Taxonomy" id="394751"/>
    <lineage>
        <taxon>Bacteria</taxon>
        <taxon>Pseudomonadati</taxon>
        <taxon>Pseudomonadota</taxon>
        <taxon>Gammaproteobacteria</taxon>
        <taxon>Alteromonadales</taxon>
        <taxon>Pseudoalteromonadaceae</taxon>
        <taxon>Pseudoalteromonas</taxon>
    </lineage>
</organism>
<dbReference type="PANTHER" id="PTHR41773:SF1">
    <property type="entry name" value="RELA_SPOT DOMAIN-CONTAINING PROTEIN"/>
    <property type="match status" value="1"/>
</dbReference>
<proteinExistence type="predicted"/>
<name>A0AAP6Y439_9GAMM</name>
<dbReference type="Gene3D" id="3.30.460.10">
    <property type="entry name" value="Beta Polymerase, domain 2"/>
    <property type="match status" value="1"/>
</dbReference>
<accession>A0AAP6Y439</accession>
<feature type="domain" description="RelA/SpoT" evidence="1">
    <location>
        <begin position="45"/>
        <end position="170"/>
    </location>
</feature>
<dbReference type="Proteomes" id="UP000549590">
    <property type="component" value="Unassembled WGS sequence"/>
</dbReference>
<protein>
    <submittedName>
        <fullName evidence="2">RelA/SpoT domain-containing protein</fullName>
    </submittedName>
</protein>
<dbReference type="SMART" id="SM00954">
    <property type="entry name" value="RelA_SpoT"/>
    <property type="match status" value="1"/>
</dbReference>
<dbReference type="PANTHER" id="PTHR41773">
    <property type="entry name" value="GTP PYROPHOSPHATASE-RELATED"/>
    <property type="match status" value="1"/>
</dbReference>
<dbReference type="GO" id="GO:0015969">
    <property type="term" value="P:guanosine tetraphosphate metabolic process"/>
    <property type="evidence" value="ECO:0007669"/>
    <property type="project" value="InterPro"/>
</dbReference>
<dbReference type="SUPFAM" id="SSF81301">
    <property type="entry name" value="Nucleotidyltransferase"/>
    <property type="match status" value="1"/>
</dbReference>
<comment type="caution">
    <text evidence="2">The sequence shown here is derived from an EMBL/GenBank/DDBJ whole genome shotgun (WGS) entry which is preliminary data.</text>
</comment>
<dbReference type="CDD" id="cd05399">
    <property type="entry name" value="NT_Rel-Spo_like"/>
    <property type="match status" value="1"/>
</dbReference>
<dbReference type="RefSeq" id="WP_169045268.1">
    <property type="nucleotide sequence ID" value="NZ_JABBYB010000015.1"/>
</dbReference>
<dbReference type="Pfam" id="PF04607">
    <property type="entry name" value="RelA_SpoT"/>
    <property type="match status" value="1"/>
</dbReference>
<sequence>MDKELIKIDYDNHKPNASRFMSAIIEQLNGLVEQNDVTLGTAIESRIKTFNSIEGKLLRKNKSITSITDLDDLVGLRIIVLFKSDIVKVCNLIKKHFDVVEQEDTSERLSDDQFGYHSTHYTVKLPNDWLKLPTLQGLELYKAEIQIRTLSQHTWAVASHKLQYKQEDNVPVPLRRSINRVSALLETVDLEFERLLVERHEYVEHINDESSFNVDVLEKLCDQLLPAKNKYVGHENYAEFLAELALNGINKTTDFIKIVNTHLSSQIQEDQSRLINELQDPQSEDLERLHQGVFYTHIGLARGCLHEELGENHRYVTLENN</sequence>
<dbReference type="InterPro" id="IPR043519">
    <property type="entry name" value="NT_sf"/>
</dbReference>
<dbReference type="AlphaFoldDB" id="A0AAP6Y439"/>